<evidence type="ECO:0000256" key="2">
    <source>
        <dbReference type="ARBA" id="ARBA00004643"/>
    </source>
</evidence>
<dbReference type="GO" id="GO:0005789">
    <property type="term" value="C:endoplasmic reticulum membrane"/>
    <property type="evidence" value="ECO:0007669"/>
    <property type="project" value="UniProtKB-SubCell"/>
</dbReference>
<dbReference type="Ensembl" id="ENSOMYT00000068582.2">
    <property type="protein sequence ID" value="ENSOMYP00000062987.2"/>
    <property type="gene ID" value="ENSOMYG00000029147.2"/>
</dbReference>
<dbReference type="Gene3D" id="1.10.880.10">
    <property type="entry name" value="Transcription factor, Skn-1-like, DNA-binding domain"/>
    <property type="match status" value="1"/>
</dbReference>
<dbReference type="GeneID" id="110499125"/>
<evidence type="ECO:0000256" key="22">
    <source>
        <dbReference type="ARBA" id="ARBA00023242"/>
    </source>
</evidence>
<dbReference type="PROSITE" id="PS00036">
    <property type="entry name" value="BZIP_BASIC"/>
    <property type="match status" value="1"/>
</dbReference>
<accession>A0A8C7S936</accession>
<evidence type="ECO:0000256" key="17">
    <source>
        <dbReference type="ARBA" id="ARBA00023159"/>
    </source>
</evidence>
<feature type="compositionally biased region" description="Polar residues" evidence="25">
    <location>
        <begin position="114"/>
        <end position="125"/>
    </location>
</feature>
<evidence type="ECO:0000256" key="4">
    <source>
        <dbReference type="ARBA" id="ARBA00008157"/>
    </source>
</evidence>
<dbReference type="AlphaFoldDB" id="A0A8C7S936"/>
<feature type="region of interest" description="Disordered" evidence="25">
    <location>
        <begin position="346"/>
        <end position="371"/>
    </location>
</feature>
<feature type="region of interest" description="Disordered" evidence="25">
    <location>
        <begin position="210"/>
        <end position="233"/>
    </location>
</feature>
<evidence type="ECO:0000256" key="9">
    <source>
        <dbReference type="ARBA" id="ARBA00022824"/>
    </source>
</evidence>
<evidence type="ECO:0000256" key="12">
    <source>
        <dbReference type="ARBA" id="ARBA00023015"/>
    </source>
</evidence>
<dbReference type="GeneTree" id="ENSGT00950000182892"/>
<dbReference type="GO" id="GO:0005634">
    <property type="term" value="C:nucleus"/>
    <property type="evidence" value="ECO:0007669"/>
    <property type="project" value="UniProtKB-SubCell"/>
</dbReference>
<feature type="compositionally biased region" description="Basic and acidic residues" evidence="25">
    <location>
        <begin position="212"/>
        <end position="233"/>
    </location>
</feature>
<dbReference type="GO" id="GO:0008289">
    <property type="term" value="F:lipid binding"/>
    <property type="evidence" value="ECO:0007669"/>
    <property type="project" value="UniProtKB-KW"/>
</dbReference>
<evidence type="ECO:0000256" key="19">
    <source>
        <dbReference type="ARBA" id="ARBA00023166"/>
    </source>
</evidence>
<keyword evidence="18" id="KW-0804">Transcription</keyword>
<evidence type="ECO:0000256" key="1">
    <source>
        <dbReference type="ARBA" id="ARBA00004123"/>
    </source>
</evidence>
<dbReference type="RefSeq" id="XP_036811838.1">
    <property type="nucleotide sequence ID" value="XM_036955943.1"/>
</dbReference>
<dbReference type="SMART" id="SM00338">
    <property type="entry name" value="BRLZ"/>
    <property type="match status" value="1"/>
</dbReference>
<keyword evidence="13" id="KW-0443">Lipid metabolism</keyword>
<keyword evidence="11" id="KW-1133">Transmembrane helix</keyword>
<dbReference type="InterPro" id="IPR004827">
    <property type="entry name" value="bZIP"/>
</dbReference>
<dbReference type="GO" id="GO:0008203">
    <property type="term" value="P:cholesterol metabolic process"/>
    <property type="evidence" value="ECO:0007669"/>
    <property type="project" value="UniProtKB-KW"/>
</dbReference>
<dbReference type="InterPro" id="IPR004826">
    <property type="entry name" value="bZIP_Maf"/>
</dbReference>
<feature type="compositionally biased region" description="Basic and acidic residues" evidence="25">
    <location>
        <begin position="171"/>
        <end position="182"/>
    </location>
</feature>
<feature type="region of interest" description="Disordered" evidence="25">
    <location>
        <begin position="613"/>
        <end position="643"/>
    </location>
</feature>
<protein>
    <recommendedName>
        <fullName evidence="5">Endoplasmic reticulum membrane sensor NFE2L1</fullName>
    </recommendedName>
    <alternativeName>
        <fullName evidence="24">Nuclear factor erythroid 2-related factor 1</fullName>
    </alternativeName>
    <alternativeName>
        <fullName evidence="23">Nuclear factor, erythroid derived 2, like 1</fullName>
    </alternativeName>
</protein>
<feature type="compositionally biased region" description="Basic residues" evidence="25">
    <location>
        <begin position="788"/>
        <end position="797"/>
    </location>
</feature>
<evidence type="ECO:0000256" key="15">
    <source>
        <dbReference type="ARBA" id="ARBA00023125"/>
    </source>
</evidence>
<dbReference type="GO" id="GO:0000978">
    <property type="term" value="F:RNA polymerase II cis-regulatory region sequence-specific DNA binding"/>
    <property type="evidence" value="ECO:0007669"/>
    <property type="project" value="InterPro"/>
</dbReference>
<dbReference type="PANTHER" id="PTHR24411:SF31">
    <property type="entry name" value="ENDOPLASMIC RETICULUM MEMBRANE SENSOR NFE2L1"/>
    <property type="match status" value="1"/>
</dbReference>
<sequence length="797" mass="88406">MLYLKKYFTEGLIQFTILLSLIGVRVDLDTYLSNQLPPLREIILGPSSAYTQTQFHNLRNTLDGYGIHPKSVDLDQFFTTRRLLNQVRQLDRLSVPSPELSTWLVHRDPETVVSAASQSSPSITLDNGAGLEDVNTSETPTMRGGGGAPESTYNPSGEDSNLGAVAPEDSQEQRNRDGNDDLTKEDIDLIDILWRQDIDLGAGREVFNYSSRQKESEAEKPSPEEEERAEAQERWRNGVNLQEAQPVDGETGESIPEQILGLGSQTSLSLQECLRLLEATFPFGEESPEFPAPVVTAESAVANEEAPSTSLGLPLTPPLPQLDLEQQWQDIMAIMELQEMEVNNTSDNSFLSTTSNSTNTSGSTSESGSVGSFGLTRSSTLIHQDVSLRQASLPSCSQDFPTLFNPEMDATSTPRTPLLRMSSSNSSNVNSTFGATNLTGLFLPPPLNSTNNITCTPVLPDPFSTMLEVSMLDEISLLDLAMEEGFNQAQASQLEDELDSDSGLSLDSSHSPVSPSSSETSCSSAASSSSTSATFSEEGAVGYSTDSESAAVEPEEGAVGGYQPEFNKLCRMSYQDPSQFHGLPQLDNINHNHTYNLPLSSSFDEHLELPIPTGKKMGREKQSKLKPQQDFLDKQSSRDERRARAMKIPFSNEKIINLPVEEFNELLSKHHLSEAQLALVRDIRRRGKNKMAAQNCRKRKLDTIINLEQGVHDLRRDKARLLKEKMEFIRSIRQMKQKVQSLYQEVFTQLRDEEGQPYLPSEYSLQYSADGSVLIMPRTMTDQQTRKPEKKQKDKKK</sequence>
<keyword evidence="10" id="KW-0735">Signal-anchor</keyword>
<keyword evidence="16" id="KW-0472">Membrane</keyword>
<evidence type="ECO:0000256" key="13">
    <source>
        <dbReference type="ARBA" id="ARBA00023098"/>
    </source>
</evidence>
<dbReference type="GO" id="GO:0000981">
    <property type="term" value="F:DNA-binding transcription factor activity, RNA polymerase II-specific"/>
    <property type="evidence" value="ECO:0007669"/>
    <property type="project" value="TreeGrafter"/>
</dbReference>
<keyword evidence="20" id="KW-0325">Glycoprotein</keyword>
<evidence type="ECO:0000256" key="18">
    <source>
        <dbReference type="ARBA" id="ARBA00023163"/>
    </source>
</evidence>
<evidence type="ECO:0000256" key="16">
    <source>
        <dbReference type="ARBA" id="ARBA00023136"/>
    </source>
</evidence>
<dbReference type="RefSeq" id="XP_021431725.2">
    <property type="nucleotide sequence ID" value="XM_021576050.2"/>
</dbReference>
<evidence type="ECO:0000256" key="10">
    <source>
        <dbReference type="ARBA" id="ARBA00022968"/>
    </source>
</evidence>
<feature type="region of interest" description="Disordered" evidence="25">
    <location>
        <begin position="114"/>
        <end position="182"/>
    </location>
</feature>
<comment type="subcellular location">
    <subcellularLocation>
        <location evidence="3">Endoplasmic reticulum membrane</location>
        <topology evidence="3">Single-pass type II membrane protein</topology>
    </subcellularLocation>
    <subcellularLocation>
        <location evidence="2">Endoplasmic reticulum membrane</location>
        <topology evidence="2">Single-pass type III membrane protein</topology>
    </subcellularLocation>
    <subcellularLocation>
        <location evidence="1">Nucleus</location>
    </subcellularLocation>
</comment>
<reference evidence="27" key="3">
    <citation type="submission" date="2025-09" db="UniProtKB">
        <authorList>
            <consortium name="Ensembl"/>
        </authorList>
    </citation>
    <scope>IDENTIFICATION</scope>
</reference>
<evidence type="ECO:0000256" key="6">
    <source>
        <dbReference type="ARBA" id="ARBA00022491"/>
    </source>
</evidence>
<keyword evidence="9" id="KW-0256">Endoplasmic reticulum</keyword>
<keyword evidence="15" id="KW-0238">DNA-binding</keyword>
<feature type="compositionally biased region" description="Basic and acidic residues" evidence="25">
    <location>
        <begin position="631"/>
        <end position="643"/>
    </location>
</feature>
<dbReference type="PROSITE" id="PS50217">
    <property type="entry name" value="BZIP"/>
    <property type="match status" value="1"/>
</dbReference>
<feature type="region of interest" description="Disordered" evidence="25">
    <location>
        <begin position="777"/>
        <end position="797"/>
    </location>
</feature>
<dbReference type="SUPFAM" id="SSF47454">
    <property type="entry name" value="A DNA-binding domain in eukaryotic transcription factors"/>
    <property type="match status" value="1"/>
</dbReference>
<dbReference type="RefSeq" id="XP_036811839.1">
    <property type="nucleotide sequence ID" value="XM_036955944.1"/>
</dbReference>
<evidence type="ECO:0000256" key="21">
    <source>
        <dbReference type="ARBA" id="ARBA00023221"/>
    </source>
</evidence>
<name>A0A8C7S936_ONCMY</name>
<proteinExistence type="inferred from homology"/>
<keyword evidence="28" id="KW-1185">Reference proteome</keyword>
<evidence type="ECO:0000259" key="26">
    <source>
        <dbReference type="PROSITE" id="PS50217"/>
    </source>
</evidence>
<dbReference type="Proteomes" id="UP000694395">
    <property type="component" value="Chromosome 20"/>
</dbReference>
<evidence type="ECO:0000256" key="5">
    <source>
        <dbReference type="ARBA" id="ARBA00020485"/>
    </source>
</evidence>
<reference evidence="27" key="2">
    <citation type="submission" date="2025-08" db="UniProtKB">
        <authorList>
            <consortium name="Ensembl"/>
        </authorList>
    </citation>
    <scope>IDENTIFICATION</scope>
</reference>
<evidence type="ECO:0000313" key="28">
    <source>
        <dbReference type="Proteomes" id="UP000694395"/>
    </source>
</evidence>
<keyword evidence="19" id="KW-1207">Sterol metabolism</keyword>
<evidence type="ECO:0000256" key="11">
    <source>
        <dbReference type="ARBA" id="ARBA00022989"/>
    </source>
</evidence>
<reference evidence="27" key="1">
    <citation type="submission" date="2020-07" db="EMBL/GenBank/DDBJ databases">
        <title>A long reads based de novo assembly of the rainbow trout Arlee double haploid line genome.</title>
        <authorList>
            <person name="Gao G."/>
            <person name="Palti Y."/>
        </authorList>
    </citation>
    <scope>NUCLEOTIDE SEQUENCE [LARGE SCALE GENOMIC DNA]</scope>
</reference>
<keyword evidence="8" id="KW-0812">Transmembrane</keyword>
<evidence type="ECO:0000313" key="27">
    <source>
        <dbReference type="Ensembl" id="ENSOMYP00000062987.2"/>
    </source>
</evidence>
<keyword evidence="17" id="KW-0010">Activator</keyword>
<evidence type="ECO:0000256" key="7">
    <source>
        <dbReference type="ARBA" id="ARBA00022548"/>
    </source>
</evidence>
<keyword evidence="7" id="KW-0153">Cholesterol metabolism</keyword>
<evidence type="ECO:0000256" key="23">
    <source>
        <dbReference type="ARBA" id="ARBA00030985"/>
    </source>
</evidence>
<evidence type="ECO:0000256" key="3">
    <source>
        <dbReference type="ARBA" id="ARBA00004648"/>
    </source>
</evidence>
<dbReference type="InterPro" id="IPR047167">
    <property type="entry name" value="NFE2-like"/>
</dbReference>
<evidence type="ECO:0000256" key="24">
    <source>
        <dbReference type="ARBA" id="ARBA00031659"/>
    </source>
</evidence>
<comment type="similarity">
    <text evidence="4">Belongs to the bZIP family. CNC subfamily.</text>
</comment>
<keyword evidence="14" id="KW-0446">Lipid-binding</keyword>
<gene>
    <name evidence="27" type="primary">LOC110499125</name>
</gene>
<evidence type="ECO:0000256" key="20">
    <source>
        <dbReference type="ARBA" id="ARBA00023180"/>
    </source>
</evidence>
<organism evidence="27 28">
    <name type="scientific">Oncorhynchus mykiss</name>
    <name type="common">Rainbow trout</name>
    <name type="synonym">Salmo gairdneri</name>
    <dbReference type="NCBI Taxonomy" id="8022"/>
    <lineage>
        <taxon>Eukaryota</taxon>
        <taxon>Metazoa</taxon>
        <taxon>Chordata</taxon>
        <taxon>Craniata</taxon>
        <taxon>Vertebrata</taxon>
        <taxon>Euteleostomi</taxon>
        <taxon>Actinopterygii</taxon>
        <taxon>Neopterygii</taxon>
        <taxon>Teleostei</taxon>
        <taxon>Protacanthopterygii</taxon>
        <taxon>Salmoniformes</taxon>
        <taxon>Salmonidae</taxon>
        <taxon>Salmoninae</taxon>
        <taxon>Oncorhynchus</taxon>
    </lineage>
</organism>
<keyword evidence="12" id="KW-0805">Transcription regulation</keyword>
<dbReference type="Pfam" id="PF03131">
    <property type="entry name" value="bZIP_Maf"/>
    <property type="match status" value="1"/>
</dbReference>
<dbReference type="PANTHER" id="PTHR24411">
    <property type="entry name" value="NUCLEAR FACTOR ERYTHROID 2-RELATED FACTOR"/>
    <property type="match status" value="1"/>
</dbReference>
<evidence type="ECO:0000256" key="25">
    <source>
        <dbReference type="SAM" id="MobiDB-lite"/>
    </source>
</evidence>
<keyword evidence="22" id="KW-0539">Nucleus</keyword>
<dbReference type="CDD" id="cd14720">
    <property type="entry name" value="bZIP_NFE2-like"/>
    <property type="match status" value="1"/>
</dbReference>
<dbReference type="InterPro" id="IPR008917">
    <property type="entry name" value="TF_DNA-bd_sf"/>
</dbReference>
<keyword evidence="21" id="KW-0753">Steroid metabolism</keyword>
<feature type="compositionally biased region" description="Low complexity" evidence="25">
    <location>
        <begin position="501"/>
        <end position="537"/>
    </location>
</feature>
<evidence type="ECO:0000256" key="8">
    <source>
        <dbReference type="ARBA" id="ARBA00022692"/>
    </source>
</evidence>
<keyword evidence="6" id="KW-0678">Repressor</keyword>
<feature type="region of interest" description="Disordered" evidence="25">
    <location>
        <begin position="489"/>
        <end position="560"/>
    </location>
</feature>
<dbReference type="RefSeq" id="XP_021431724.2">
    <property type="nucleotide sequence ID" value="XM_021576049.2"/>
</dbReference>
<evidence type="ECO:0000256" key="14">
    <source>
        <dbReference type="ARBA" id="ARBA00023121"/>
    </source>
</evidence>
<feature type="domain" description="BZIP" evidence="26">
    <location>
        <begin position="679"/>
        <end position="742"/>
    </location>
</feature>
<dbReference type="FunFam" id="1.10.880.10:FF:000001">
    <property type="entry name" value="Nuclear factor erythroid 2-related factor 2"/>
    <property type="match status" value="1"/>
</dbReference>